<dbReference type="Proteomes" id="UP001164929">
    <property type="component" value="Chromosome 1"/>
</dbReference>
<proteinExistence type="predicted"/>
<gene>
    <name evidence="3" type="ORF">NC653_004764</name>
</gene>
<feature type="region of interest" description="Disordered" evidence="1">
    <location>
        <begin position="178"/>
        <end position="218"/>
    </location>
</feature>
<feature type="compositionally biased region" description="Low complexity" evidence="1">
    <location>
        <begin position="184"/>
        <end position="193"/>
    </location>
</feature>
<sequence>MGAQFHNSRTSSLKGRIPKLLLALTVLSLPQCVYIAYLSLPSANLVINSVQEIGPTNSRSGNYQAIQTVKMATIMTLLLSFSQQMMMPTFPPHHPFWAQIMAVLFGIAMGSYTKIDQGALLLFLVRSLPHGWIDEDSSFVELKRYPGLWKVLENTTHNGFPVCRRRCSATHGAGHWANIETTWPDPESSPSSSAEEKVGSCQRKRRTEEWEGQGGTSPYGLILPKYQAAGVTSSGWDTDQLDRNNGTMKFLSILSLDFHKHHFSFLFTEEDKRPDESGKERVIRCYERRNEGTAK</sequence>
<evidence type="ECO:0000313" key="3">
    <source>
        <dbReference type="EMBL" id="KAJ7015563.1"/>
    </source>
</evidence>
<evidence type="ECO:0000256" key="1">
    <source>
        <dbReference type="SAM" id="MobiDB-lite"/>
    </source>
</evidence>
<dbReference type="AlphaFoldDB" id="A0AAD6WJP6"/>
<keyword evidence="2" id="KW-1133">Transmembrane helix</keyword>
<reference evidence="3 4" key="1">
    <citation type="journal article" date="2023" name="Mol. Ecol. Resour.">
        <title>Chromosome-level genome assembly of a triploid poplar Populus alba 'Berolinensis'.</title>
        <authorList>
            <person name="Chen S."/>
            <person name="Yu Y."/>
            <person name="Wang X."/>
            <person name="Wang S."/>
            <person name="Zhang T."/>
            <person name="Zhou Y."/>
            <person name="He R."/>
            <person name="Meng N."/>
            <person name="Wang Y."/>
            <person name="Liu W."/>
            <person name="Liu Z."/>
            <person name="Liu J."/>
            <person name="Guo Q."/>
            <person name="Huang H."/>
            <person name="Sederoff R.R."/>
            <person name="Wang G."/>
            <person name="Qu G."/>
            <person name="Chen S."/>
        </authorList>
    </citation>
    <scope>NUCLEOTIDE SEQUENCE [LARGE SCALE GENOMIC DNA]</scope>
    <source>
        <strain evidence="3">SC-2020</strain>
    </source>
</reference>
<comment type="caution">
    <text evidence="3">The sequence shown here is derived from an EMBL/GenBank/DDBJ whole genome shotgun (WGS) entry which is preliminary data.</text>
</comment>
<name>A0AAD6WJP6_9ROSI</name>
<organism evidence="3 4">
    <name type="scientific">Populus alba x Populus x berolinensis</name>
    <dbReference type="NCBI Taxonomy" id="444605"/>
    <lineage>
        <taxon>Eukaryota</taxon>
        <taxon>Viridiplantae</taxon>
        <taxon>Streptophyta</taxon>
        <taxon>Embryophyta</taxon>
        <taxon>Tracheophyta</taxon>
        <taxon>Spermatophyta</taxon>
        <taxon>Magnoliopsida</taxon>
        <taxon>eudicotyledons</taxon>
        <taxon>Gunneridae</taxon>
        <taxon>Pentapetalae</taxon>
        <taxon>rosids</taxon>
        <taxon>fabids</taxon>
        <taxon>Malpighiales</taxon>
        <taxon>Salicaceae</taxon>
        <taxon>Saliceae</taxon>
        <taxon>Populus</taxon>
    </lineage>
</organism>
<keyword evidence="4" id="KW-1185">Reference proteome</keyword>
<keyword evidence="2" id="KW-0472">Membrane</keyword>
<feature type="transmembrane region" description="Helical" evidence="2">
    <location>
        <begin position="96"/>
        <end position="113"/>
    </location>
</feature>
<evidence type="ECO:0000256" key="2">
    <source>
        <dbReference type="SAM" id="Phobius"/>
    </source>
</evidence>
<feature type="transmembrane region" description="Helical" evidence="2">
    <location>
        <begin position="20"/>
        <end position="40"/>
    </location>
</feature>
<keyword evidence="2" id="KW-0812">Transmembrane</keyword>
<accession>A0AAD6WJP6</accession>
<protein>
    <submittedName>
        <fullName evidence="3">Uncharacterized protein</fullName>
    </submittedName>
</protein>
<evidence type="ECO:0000313" key="4">
    <source>
        <dbReference type="Proteomes" id="UP001164929"/>
    </source>
</evidence>
<dbReference type="EMBL" id="JAQIZT010000001">
    <property type="protein sequence ID" value="KAJ7015563.1"/>
    <property type="molecule type" value="Genomic_DNA"/>
</dbReference>